<comment type="similarity">
    <text evidence="1 4 6">Belongs to the aldehyde dehydrogenase family.</text>
</comment>
<dbReference type="InterPro" id="IPR015590">
    <property type="entry name" value="Aldehyde_DH_dom"/>
</dbReference>
<dbReference type="InterPro" id="IPR012394">
    <property type="entry name" value="Aldehyde_DH_NAD(P)"/>
</dbReference>
<dbReference type="EMBL" id="JAKGBZ010000013">
    <property type="protein sequence ID" value="MCF3946753.1"/>
    <property type="molecule type" value="Genomic_DNA"/>
</dbReference>
<feature type="active site" evidence="5">
    <location>
        <position position="226"/>
    </location>
</feature>
<dbReference type="Gene3D" id="3.40.605.10">
    <property type="entry name" value="Aldehyde Dehydrogenase, Chain A, domain 1"/>
    <property type="match status" value="1"/>
</dbReference>
<evidence type="ECO:0000256" key="3">
    <source>
        <dbReference type="ARBA" id="ARBA00023027"/>
    </source>
</evidence>
<dbReference type="SUPFAM" id="SSF53720">
    <property type="entry name" value="ALDH-like"/>
    <property type="match status" value="1"/>
</dbReference>
<evidence type="ECO:0000313" key="9">
    <source>
        <dbReference type="Proteomes" id="UP001521209"/>
    </source>
</evidence>
<dbReference type="Proteomes" id="UP001521209">
    <property type="component" value="Unassembled WGS sequence"/>
</dbReference>
<evidence type="ECO:0000256" key="4">
    <source>
        <dbReference type="PIRNR" id="PIRNR036492"/>
    </source>
</evidence>
<dbReference type="PROSITE" id="PS00687">
    <property type="entry name" value="ALDEHYDE_DEHYDR_GLU"/>
    <property type="match status" value="1"/>
</dbReference>
<keyword evidence="3" id="KW-0520">NAD</keyword>
<comment type="caution">
    <text evidence="8">The sequence shown here is derived from an EMBL/GenBank/DDBJ whole genome shotgun (WGS) entry which is preliminary data.</text>
</comment>
<dbReference type="PROSITE" id="PS00070">
    <property type="entry name" value="ALDEHYDE_DEHYDR_CYS"/>
    <property type="match status" value="1"/>
</dbReference>
<organism evidence="8 9">
    <name type="scientific">Acidiphilium iwatense</name>
    <dbReference type="NCBI Taxonomy" id="768198"/>
    <lineage>
        <taxon>Bacteria</taxon>
        <taxon>Pseudomonadati</taxon>
        <taxon>Pseudomonadota</taxon>
        <taxon>Alphaproteobacteria</taxon>
        <taxon>Acetobacterales</taxon>
        <taxon>Acidocellaceae</taxon>
        <taxon>Acidiphilium</taxon>
    </lineage>
</organism>
<dbReference type="RefSeq" id="WP_235703989.1">
    <property type="nucleotide sequence ID" value="NZ_JAKGBZ010000013.1"/>
</dbReference>
<dbReference type="PANTHER" id="PTHR43570:SF20">
    <property type="entry name" value="ALDEHYDE DEHYDROGENASE ALDX-RELATED"/>
    <property type="match status" value="1"/>
</dbReference>
<evidence type="ECO:0000256" key="2">
    <source>
        <dbReference type="ARBA" id="ARBA00023002"/>
    </source>
</evidence>
<dbReference type="InterPro" id="IPR029510">
    <property type="entry name" value="Ald_DH_CS_GLU"/>
</dbReference>
<dbReference type="InterPro" id="IPR016162">
    <property type="entry name" value="Ald_DH_N"/>
</dbReference>
<keyword evidence="9" id="KW-1185">Reference proteome</keyword>
<reference evidence="8 9" key="1">
    <citation type="submission" date="2022-01" db="EMBL/GenBank/DDBJ databases">
        <authorList>
            <person name="Won M."/>
            <person name="Kim S.-J."/>
            <person name="Kwon S.-W."/>
        </authorList>
    </citation>
    <scope>NUCLEOTIDE SEQUENCE [LARGE SCALE GENOMIC DNA]</scope>
    <source>
        <strain evidence="8 9">KCTC 23505</strain>
    </source>
</reference>
<evidence type="ECO:0000256" key="1">
    <source>
        <dbReference type="ARBA" id="ARBA00009986"/>
    </source>
</evidence>
<protein>
    <recommendedName>
        <fullName evidence="4">Aldehyde dehydrogenase</fullName>
    </recommendedName>
</protein>
<name>A0ABS9DVJ3_9PROT</name>
<dbReference type="PIRSF" id="PIRSF036492">
    <property type="entry name" value="ALDH"/>
    <property type="match status" value="1"/>
</dbReference>
<evidence type="ECO:0000256" key="5">
    <source>
        <dbReference type="PROSITE-ProRule" id="PRU10007"/>
    </source>
</evidence>
<keyword evidence="2 4" id="KW-0560">Oxidoreductase</keyword>
<gene>
    <name evidence="8" type="ORF">L2A60_08670</name>
</gene>
<feature type="domain" description="Aldehyde dehydrogenase" evidence="7">
    <location>
        <begin position="33"/>
        <end position="447"/>
    </location>
</feature>
<dbReference type="CDD" id="cd07134">
    <property type="entry name" value="ALDH_AlkH-like"/>
    <property type="match status" value="1"/>
</dbReference>
<accession>A0ABS9DVJ3</accession>
<evidence type="ECO:0000313" key="8">
    <source>
        <dbReference type="EMBL" id="MCF3946753.1"/>
    </source>
</evidence>
<sequence>MNVGSRITLGPGSATPALSIEDVFERQRTRAIALRVSTADERIATLRRLEKAILGRRAAIYAALAADLHKPEAEADLSEIMPILSEIRHTCRHLKSWMAPRRVPATLAMLGTKAAIRHEPKGVSLIISPWNYPFNLTFGPLASAIGAGCTAIIKPSELTPHSAALMAEIVRDTFAPDDVALFEGDASVATALLDLPFDHIFFTGSPAVGKVVMAAAAKHLASVTLELGGKSPVIVDETADLKKSARSIVWGKFANNGQTCIAPDYAYVHESRMPQFIDAARGAIAAMYGDAAASPDYCRIVNARHFARVRNLIDDATTRGATIHAGGTADAGQNFVAPTLLSNVSADSLIMQEEIFGPVLPILPYGDLAMPVREINARPKPLALYVYTKDKAIADRVITETSAGGSCVNASMAHFLHANLPFGGVNNSGIGNAHGFYGFRAFSHERAVLSDKFSATPMLFPPYSGRVKQMIKMTVKFFT</sequence>
<evidence type="ECO:0000259" key="7">
    <source>
        <dbReference type="Pfam" id="PF00171"/>
    </source>
</evidence>
<dbReference type="Pfam" id="PF00171">
    <property type="entry name" value="Aldedh"/>
    <property type="match status" value="1"/>
</dbReference>
<dbReference type="Gene3D" id="3.40.309.10">
    <property type="entry name" value="Aldehyde Dehydrogenase, Chain A, domain 2"/>
    <property type="match status" value="1"/>
</dbReference>
<evidence type="ECO:0000256" key="6">
    <source>
        <dbReference type="RuleBase" id="RU003345"/>
    </source>
</evidence>
<dbReference type="PANTHER" id="PTHR43570">
    <property type="entry name" value="ALDEHYDE DEHYDROGENASE"/>
    <property type="match status" value="1"/>
</dbReference>
<proteinExistence type="inferred from homology"/>
<dbReference type="InterPro" id="IPR016160">
    <property type="entry name" value="Ald_DH_CS_CYS"/>
</dbReference>
<dbReference type="InterPro" id="IPR016163">
    <property type="entry name" value="Ald_DH_C"/>
</dbReference>
<dbReference type="InterPro" id="IPR016161">
    <property type="entry name" value="Ald_DH/histidinol_DH"/>
</dbReference>